<protein>
    <submittedName>
        <fullName evidence="9">Fe3+-hydroxamate ABC transporter substrate-binding protein</fullName>
    </submittedName>
</protein>
<evidence type="ECO:0000256" key="4">
    <source>
        <dbReference type="ARBA" id="ARBA00022729"/>
    </source>
</evidence>
<accession>A0A8J2XK96</accession>
<gene>
    <name evidence="9" type="ORF">GCM10011333_31540</name>
</gene>
<reference evidence="9" key="1">
    <citation type="journal article" date="2014" name="Int. J. Syst. Evol. Microbiol.">
        <title>Complete genome sequence of Corynebacterium casei LMG S-19264T (=DSM 44701T), isolated from a smear-ripened cheese.</title>
        <authorList>
            <consortium name="US DOE Joint Genome Institute (JGI-PGF)"/>
            <person name="Walter F."/>
            <person name="Albersmeier A."/>
            <person name="Kalinowski J."/>
            <person name="Ruckert C."/>
        </authorList>
    </citation>
    <scope>NUCLEOTIDE SEQUENCE</scope>
    <source>
        <strain evidence="9">CGMCC 1.12785</strain>
    </source>
</reference>
<comment type="similarity">
    <text evidence="2">Belongs to the bacterial solute-binding protein 8 family.</text>
</comment>
<feature type="chain" id="PRO_5038558800" evidence="7">
    <location>
        <begin position="33"/>
        <end position="335"/>
    </location>
</feature>
<sequence>MTLLPSRTPRTSRLAGVLASAAVVAVMLSACAPGGGASGSESSGERSGDGADGAFPRTVQTGKGPVTIEEAPDRVVALSPTNADELLALGMEPVAVAADPATLSEEAPWIADEIEDIAHDDFHTAGGDLNVEAIAAVEPDLIVAQTYQVADDAVYQQLSAIAPTVTPDSQDGNVDWDVRLRAVAEAVDQAEEAERIIADIEEQFAAAGEQIPGIGGKTYQWIRVDPDAFAFGNASVFDLFGMRPAGNQDNTMNTDPLSFERIGELDADFLAVWAPTPELRERIDQDPLFQDLPAVRNGTVYYADLAFATAINSPAPAALEWLKDSIVPALDELAD</sequence>
<comment type="subcellular location">
    <subcellularLocation>
        <location evidence="1">Cell envelope</location>
    </subcellularLocation>
</comment>
<evidence type="ECO:0000313" key="10">
    <source>
        <dbReference type="Proteomes" id="UP000616114"/>
    </source>
</evidence>
<organism evidence="9 10">
    <name type="scientific">Sediminivirga luteola</name>
    <dbReference type="NCBI Taxonomy" id="1774748"/>
    <lineage>
        <taxon>Bacteria</taxon>
        <taxon>Bacillati</taxon>
        <taxon>Actinomycetota</taxon>
        <taxon>Actinomycetes</taxon>
        <taxon>Micrococcales</taxon>
        <taxon>Brevibacteriaceae</taxon>
        <taxon>Sediminivirga</taxon>
    </lineage>
</organism>
<reference evidence="9" key="2">
    <citation type="submission" date="2020-09" db="EMBL/GenBank/DDBJ databases">
        <authorList>
            <person name="Sun Q."/>
            <person name="Zhou Y."/>
        </authorList>
    </citation>
    <scope>NUCLEOTIDE SEQUENCE</scope>
    <source>
        <strain evidence="9">CGMCC 1.12785</strain>
    </source>
</reference>
<dbReference type="PANTHER" id="PTHR30532:SF24">
    <property type="entry name" value="FERRIC ENTEROBACTIN-BINDING PERIPLASMIC PROTEIN FEPB"/>
    <property type="match status" value="1"/>
</dbReference>
<evidence type="ECO:0000259" key="8">
    <source>
        <dbReference type="PROSITE" id="PS50983"/>
    </source>
</evidence>
<evidence type="ECO:0000256" key="6">
    <source>
        <dbReference type="SAM" id="MobiDB-lite"/>
    </source>
</evidence>
<feature type="domain" description="Fe/B12 periplasmic-binding" evidence="8">
    <location>
        <begin position="74"/>
        <end position="334"/>
    </location>
</feature>
<keyword evidence="5" id="KW-0175">Coiled coil</keyword>
<proteinExistence type="inferred from homology"/>
<dbReference type="PROSITE" id="PS51257">
    <property type="entry name" value="PROKAR_LIPOPROTEIN"/>
    <property type="match status" value="1"/>
</dbReference>
<name>A0A8J2XK96_9MICO</name>
<keyword evidence="3" id="KW-0813">Transport</keyword>
<keyword evidence="10" id="KW-1185">Reference proteome</keyword>
<evidence type="ECO:0000313" key="9">
    <source>
        <dbReference type="EMBL" id="GGA26330.1"/>
    </source>
</evidence>
<evidence type="ECO:0000256" key="2">
    <source>
        <dbReference type="ARBA" id="ARBA00008814"/>
    </source>
</evidence>
<dbReference type="Pfam" id="PF01497">
    <property type="entry name" value="Peripla_BP_2"/>
    <property type="match status" value="1"/>
</dbReference>
<keyword evidence="4 7" id="KW-0732">Signal</keyword>
<dbReference type="SUPFAM" id="SSF53807">
    <property type="entry name" value="Helical backbone' metal receptor"/>
    <property type="match status" value="1"/>
</dbReference>
<dbReference type="AlphaFoldDB" id="A0A8J2XK96"/>
<dbReference type="InterPro" id="IPR002491">
    <property type="entry name" value="ABC_transptr_periplasmic_BD"/>
</dbReference>
<dbReference type="GO" id="GO:1901678">
    <property type="term" value="P:iron coordination entity transport"/>
    <property type="evidence" value="ECO:0007669"/>
    <property type="project" value="UniProtKB-ARBA"/>
</dbReference>
<dbReference type="EMBL" id="BMFY01000018">
    <property type="protein sequence ID" value="GGA26330.1"/>
    <property type="molecule type" value="Genomic_DNA"/>
</dbReference>
<evidence type="ECO:0000256" key="5">
    <source>
        <dbReference type="SAM" id="Coils"/>
    </source>
</evidence>
<dbReference type="InterPro" id="IPR051313">
    <property type="entry name" value="Bact_iron-sidero_bind"/>
</dbReference>
<dbReference type="Proteomes" id="UP000616114">
    <property type="component" value="Unassembled WGS sequence"/>
</dbReference>
<dbReference type="PROSITE" id="PS50983">
    <property type="entry name" value="FE_B12_PBP"/>
    <property type="match status" value="1"/>
</dbReference>
<dbReference type="Gene3D" id="3.40.50.1980">
    <property type="entry name" value="Nitrogenase molybdenum iron protein domain"/>
    <property type="match status" value="2"/>
</dbReference>
<comment type="caution">
    <text evidence="9">The sequence shown here is derived from an EMBL/GenBank/DDBJ whole genome shotgun (WGS) entry which is preliminary data.</text>
</comment>
<feature type="signal peptide" evidence="7">
    <location>
        <begin position="1"/>
        <end position="32"/>
    </location>
</feature>
<evidence type="ECO:0000256" key="3">
    <source>
        <dbReference type="ARBA" id="ARBA00022448"/>
    </source>
</evidence>
<feature type="coiled-coil region" evidence="5">
    <location>
        <begin position="183"/>
        <end position="210"/>
    </location>
</feature>
<evidence type="ECO:0000256" key="7">
    <source>
        <dbReference type="SAM" id="SignalP"/>
    </source>
</evidence>
<dbReference type="PANTHER" id="PTHR30532">
    <property type="entry name" value="IRON III DICITRATE-BINDING PERIPLASMIC PROTEIN"/>
    <property type="match status" value="1"/>
</dbReference>
<dbReference type="GO" id="GO:0030288">
    <property type="term" value="C:outer membrane-bounded periplasmic space"/>
    <property type="evidence" value="ECO:0007669"/>
    <property type="project" value="TreeGrafter"/>
</dbReference>
<feature type="region of interest" description="Disordered" evidence="6">
    <location>
        <begin position="34"/>
        <end position="64"/>
    </location>
</feature>
<evidence type="ECO:0000256" key="1">
    <source>
        <dbReference type="ARBA" id="ARBA00004196"/>
    </source>
</evidence>